<organism evidence="2 3">
    <name type="scientific">Anaerotignum lactatifermentans DSM 14214</name>
    <dbReference type="NCBI Taxonomy" id="1121323"/>
    <lineage>
        <taxon>Bacteria</taxon>
        <taxon>Bacillati</taxon>
        <taxon>Bacillota</taxon>
        <taxon>Clostridia</taxon>
        <taxon>Lachnospirales</taxon>
        <taxon>Anaerotignaceae</taxon>
        <taxon>Anaerotignum</taxon>
    </lineage>
</organism>
<evidence type="ECO:0000313" key="2">
    <source>
        <dbReference type="EMBL" id="SHK63134.1"/>
    </source>
</evidence>
<dbReference type="InterPro" id="IPR009501">
    <property type="entry name" value="UCP020269"/>
</dbReference>
<proteinExistence type="predicted"/>
<dbReference type="PANTHER" id="PTHR36179:SF2">
    <property type="entry name" value="LUD DOMAIN-CONTAINING PROTEIN"/>
    <property type="match status" value="1"/>
</dbReference>
<dbReference type="OrthoDB" id="9809147at2"/>
<dbReference type="AlphaFoldDB" id="A0A1M6U1W2"/>
<protein>
    <submittedName>
        <fullName evidence="2">Uncharacterized ACR, YkgG family COG1556</fullName>
    </submittedName>
</protein>
<dbReference type="PIRSF" id="PIRSF020269">
    <property type="entry name" value="DUF1121"/>
    <property type="match status" value="1"/>
</dbReference>
<name>A0A1M6U1W2_9FIRM</name>
<dbReference type="RefSeq" id="WP_072851483.1">
    <property type="nucleotide sequence ID" value="NZ_FRAH01000036.1"/>
</dbReference>
<keyword evidence="3" id="KW-1185">Reference proteome</keyword>
<reference evidence="2 3" key="1">
    <citation type="submission" date="2016-11" db="EMBL/GenBank/DDBJ databases">
        <authorList>
            <person name="Jaros S."/>
            <person name="Januszkiewicz K."/>
            <person name="Wedrychowicz H."/>
        </authorList>
    </citation>
    <scope>NUCLEOTIDE SEQUENCE [LARGE SCALE GENOMIC DNA]</scope>
    <source>
        <strain evidence="2 3">DSM 14214</strain>
    </source>
</reference>
<dbReference type="EMBL" id="FRAH01000036">
    <property type="protein sequence ID" value="SHK63134.1"/>
    <property type="molecule type" value="Genomic_DNA"/>
</dbReference>
<feature type="domain" description="LUD" evidence="1">
    <location>
        <begin position="16"/>
        <end position="206"/>
    </location>
</feature>
<dbReference type="InterPro" id="IPR003741">
    <property type="entry name" value="LUD_dom"/>
</dbReference>
<gene>
    <name evidence="2" type="ORF">SAMN02745138_02061</name>
</gene>
<evidence type="ECO:0000259" key="1">
    <source>
        <dbReference type="Pfam" id="PF02589"/>
    </source>
</evidence>
<dbReference type="SUPFAM" id="SSF100950">
    <property type="entry name" value="NagB/RpiA/CoA transferase-like"/>
    <property type="match status" value="1"/>
</dbReference>
<dbReference type="InterPro" id="IPR037171">
    <property type="entry name" value="NagB/RpiA_transferase-like"/>
</dbReference>
<dbReference type="Proteomes" id="UP000183975">
    <property type="component" value="Unassembled WGS sequence"/>
</dbReference>
<dbReference type="PANTHER" id="PTHR36179">
    <property type="entry name" value="LUD_DOM DOMAIN-CONTAINING PROTEIN"/>
    <property type="match status" value="1"/>
</dbReference>
<dbReference type="Gene3D" id="3.40.50.10420">
    <property type="entry name" value="NagB/RpiA/CoA transferase-like"/>
    <property type="match status" value="1"/>
</dbReference>
<dbReference type="InterPro" id="IPR024185">
    <property type="entry name" value="FTHF_cligase-like_sf"/>
</dbReference>
<evidence type="ECO:0000313" key="3">
    <source>
        <dbReference type="Proteomes" id="UP000183975"/>
    </source>
</evidence>
<dbReference type="Pfam" id="PF02589">
    <property type="entry name" value="LUD_dom"/>
    <property type="match status" value="1"/>
</dbReference>
<sequence length="212" mass="23226">MATPKELRNELLGKTLVENLEKRHFEAYYCPTAAEALEKAVSLIPEKSSVSWGGSTTIREMGLTKALHEGDYEVIDRDLGKTPAEVAELHRKGLLVDYYLTSTNAISEDGIMVNIDGTGNRVAAICFGPKNVIVICGMNKVAKDVDAAVKRIRGYAAPVNSMRFMGKTPCATTGRCHNCTSEECICNEILITRLCRPAKRIKVILVGEDMGF</sequence>
<accession>A0A1M6U1W2</accession>